<evidence type="ECO:0000256" key="1">
    <source>
        <dbReference type="SAM" id="MobiDB-lite"/>
    </source>
</evidence>
<dbReference type="EMBL" id="JAGILA010000003">
    <property type="protein sequence ID" value="MBP2236215.1"/>
    <property type="molecule type" value="Genomic_DNA"/>
</dbReference>
<evidence type="ECO:0000313" key="2">
    <source>
        <dbReference type="EMBL" id="MBP2236215.1"/>
    </source>
</evidence>
<accession>A0ABS4R001</accession>
<name>A0ABS4R001_9HYPH</name>
<sequence length="66" mass="7457">MSGKTTADGHDVNNRRSLPLWSKRPEGELRSTREFLDTVIESLPVPCRTAQSDRDVWARTSISTPM</sequence>
<reference evidence="2 3" key="1">
    <citation type="submission" date="2021-03" db="EMBL/GenBank/DDBJ databases">
        <title>Genomic Encyclopedia of Type Strains, Phase IV (KMG-IV): sequencing the most valuable type-strain genomes for metagenomic binning, comparative biology and taxonomic classification.</title>
        <authorList>
            <person name="Goeker M."/>
        </authorList>
    </citation>
    <scope>NUCLEOTIDE SEQUENCE [LARGE SCALE GENOMIC DNA]</scope>
    <source>
        <strain evidence="2 3">DSM 13372</strain>
    </source>
</reference>
<proteinExistence type="predicted"/>
<protein>
    <recommendedName>
        <fullName evidence="4">Transposase</fullName>
    </recommendedName>
</protein>
<feature type="region of interest" description="Disordered" evidence="1">
    <location>
        <begin position="1"/>
        <end position="24"/>
    </location>
</feature>
<evidence type="ECO:0000313" key="3">
    <source>
        <dbReference type="Proteomes" id="UP000730739"/>
    </source>
</evidence>
<dbReference type="Proteomes" id="UP000730739">
    <property type="component" value="Unassembled WGS sequence"/>
</dbReference>
<comment type="caution">
    <text evidence="2">The sequence shown here is derived from an EMBL/GenBank/DDBJ whole genome shotgun (WGS) entry which is preliminary data.</text>
</comment>
<keyword evidence="3" id="KW-1185">Reference proteome</keyword>
<gene>
    <name evidence="2" type="ORF">J2Z31_002729</name>
</gene>
<evidence type="ECO:0008006" key="4">
    <source>
        <dbReference type="Google" id="ProtNLM"/>
    </source>
</evidence>
<organism evidence="2 3">
    <name type="scientific">Sinorhizobium kostiense</name>
    <dbReference type="NCBI Taxonomy" id="76747"/>
    <lineage>
        <taxon>Bacteria</taxon>
        <taxon>Pseudomonadati</taxon>
        <taxon>Pseudomonadota</taxon>
        <taxon>Alphaproteobacteria</taxon>
        <taxon>Hyphomicrobiales</taxon>
        <taxon>Rhizobiaceae</taxon>
        <taxon>Sinorhizobium/Ensifer group</taxon>
        <taxon>Sinorhizobium</taxon>
    </lineage>
</organism>